<dbReference type="Gene3D" id="3.40.50.300">
    <property type="entry name" value="P-loop containing nucleotide triphosphate hydrolases"/>
    <property type="match status" value="1"/>
</dbReference>
<dbReference type="InterPro" id="IPR011009">
    <property type="entry name" value="Kinase-like_dom_sf"/>
</dbReference>
<dbReference type="EMBL" id="JACGCM010000357">
    <property type="protein sequence ID" value="KAF6173130.1"/>
    <property type="molecule type" value="Genomic_DNA"/>
</dbReference>
<name>A0A7J7P1C5_9MAGN</name>
<evidence type="ECO:0000256" key="3">
    <source>
        <dbReference type="ARBA" id="ARBA00022729"/>
    </source>
</evidence>
<proteinExistence type="predicted"/>
<accession>A0A7J7P1C5</accession>
<dbReference type="InterPro" id="IPR017441">
    <property type="entry name" value="Protein_kinase_ATP_BS"/>
</dbReference>
<dbReference type="PANTHER" id="PTHR47974:SF9">
    <property type="entry name" value="RECEPTOR-LIKE SERINE_THREONINE-PROTEIN KINASE"/>
    <property type="match status" value="1"/>
</dbReference>
<dbReference type="OrthoDB" id="1898799at2759"/>
<dbReference type="Proteomes" id="UP000541444">
    <property type="component" value="Unassembled WGS sequence"/>
</dbReference>
<dbReference type="PROSITE" id="PS00107">
    <property type="entry name" value="PROTEIN_KINASE_ATP"/>
    <property type="match status" value="1"/>
</dbReference>
<dbReference type="InterPro" id="IPR042197">
    <property type="entry name" value="Apaf_helical"/>
</dbReference>
<keyword evidence="5 8" id="KW-1133">Transmembrane helix</keyword>
<protein>
    <recommendedName>
        <fullName evidence="9">Protein kinase domain-containing protein</fullName>
    </recommendedName>
</protein>
<comment type="caution">
    <text evidence="10">The sequence shown here is derived from an EMBL/GenBank/DDBJ whole genome shotgun (WGS) entry which is preliminary data.</text>
</comment>
<dbReference type="Pfam" id="PF00931">
    <property type="entry name" value="NB-ARC"/>
    <property type="match status" value="1"/>
</dbReference>
<dbReference type="PROSITE" id="PS50011">
    <property type="entry name" value="PROTEIN_KINASE_DOM"/>
    <property type="match status" value="1"/>
</dbReference>
<evidence type="ECO:0000256" key="5">
    <source>
        <dbReference type="ARBA" id="ARBA00022989"/>
    </source>
</evidence>
<organism evidence="10 11">
    <name type="scientific">Kingdonia uniflora</name>
    <dbReference type="NCBI Taxonomy" id="39325"/>
    <lineage>
        <taxon>Eukaryota</taxon>
        <taxon>Viridiplantae</taxon>
        <taxon>Streptophyta</taxon>
        <taxon>Embryophyta</taxon>
        <taxon>Tracheophyta</taxon>
        <taxon>Spermatophyta</taxon>
        <taxon>Magnoliopsida</taxon>
        <taxon>Ranunculales</taxon>
        <taxon>Circaeasteraceae</taxon>
        <taxon>Kingdonia</taxon>
    </lineage>
</organism>
<dbReference type="Gene3D" id="3.30.200.20">
    <property type="entry name" value="Phosphorylase Kinase, domain 1"/>
    <property type="match status" value="1"/>
</dbReference>
<evidence type="ECO:0000256" key="6">
    <source>
        <dbReference type="ARBA" id="ARBA00023136"/>
    </source>
</evidence>
<dbReference type="Pfam" id="PF00069">
    <property type="entry name" value="Pkinase"/>
    <property type="match status" value="1"/>
</dbReference>
<dbReference type="PANTHER" id="PTHR47974">
    <property type="entry name" value="OS07G0415500 PROTEIN"/>
    <property type="match status" value="1"/>
</dbReference>
<evidence type="ECO:0000259" key="9">
    <source>
        <dbReference type="PROSITE" id="PS50011"/>
    </source>
</evidence>
<evidence type="ECO:0000313" key="11">
    <source>
        <dbReference type="Proteomes" id="UP000541444"/>
    </source>
</evidence>
<dbReference type="InterPro" id="IPR003593">
    <property type="entry name" value="AAA+_ATPase"/>
</dbReference>
<dbReference type="SMART" id="SM00382">
    <property type="entry name" value="AAA"/>
    <property type="match status" value="1"/>
</dbReference>
<dbReference type="SUPFAM" id="SSF52540">
    <property type="entry name" value="P-loop containing nucleoside triphosphate hydrolases"/>
    <property type="match status" value="1"/>
</dbReference>
<keyword evidence="7" id="KW-0547">Nucleotide-binding</keyword>
<dbReference type="SUPFAM" id="SSF56112">
    <property type="entry name" value="Protein kinase-like (PK-like)"/>
    <property type="match status" value="1"/>
</dbReference>
<dbReference type="InterPro" id="IPR002182">
    <property type="entry name" value="NB-ARC"/>
</dbReference>
<dbReference type="FunFam" id="3.40.50.300:FF:001091">
    <property type="entry name" value="Probable disease resistance protein At1g61300"/>
    <property type="match status" value="1"/>
</dbReference>
<evidence type="ECO:0000256" key="2">
    <source>
        <dbReference type="ARBA" id="ARBA00022692"/>
    </source>
</evidence>
<dbReference type="InterPro" id="IPR000719">
    <property type="entry name" value="Prot_kinase_dom"/>
</dbReference>
<keyword evidence="7" id="KW-0067">ATP-binding</keyword>
<reference evidence="10 11" key="1">
    <citation type="journal article" date="2020" name="IScience">
        <title>Genome Sequencing of the Endangered Kingdonia uniflora (Circaeasteraceae, Ranunculales) Reveals Potential Mechanisms of Evolutionary Specialization.</title>
        <authorList>
            <person name="Sun Y."/>
            <person name="Deng T."/>
            <person name="Zhang A."/>
            <person name="Moore M.J."/>
            <person name="Landis J.B."/>
            <person name="Lin N."/>
            <person name="Zhang H."/>
            <person name="Zhang X."/>
            <person name="Huang J."/>
            <person name="Zhang X."/>
            <person name="Sun H."/>
            <person name="Wang H."/>
        </authorList>
    </citation>
    <scope>NUCLEOTIDE SEQUENCE [LARGE SCALE GENOMIC DNA]</scope>
    <source>
        <strain evidence="10">TB1705</strain>
        <tissue evidence="10">Leaf</tissue>
    </source>
</reference>
<evidence type="ECO:0000256" key="7">
    <source>
        <dbReference type="PROSITE-ProRule" id="PRU10141"/>
    </source>
</evidence>
<feature type="transmembrane region" description="Helical" evidence="8">
    <location>
        <begin position="33"/>
        <end position="56"/>
    </location>
</feature>
<dbReference type="GO" id="GO:0043531">
    <property type="term" value="F:ADP binding"/>
    <property type="evidence" value="ECO:0007669"/>
    <property type="project" value="InterPro"/>
</dbReference>
<dbReference type="PRINTS" id="PR00364">
    <property type="entry name" value="DISEASERSIST"/>
</dbReference>
<dbReference type="GO" id="GO:0004672">
    <property type="term" value="F:protein kinase activity"/>
    <property type="evidence" value="ECO:0007669"/>
    <property type="project" value="InterPro"/>
</dbReference>
<sequence>MDRKAWKIITLVVLIANIQLIIFAISNGLSISFFFIHAADILGILSIITLVFLHFLGDDLGPIEQQFIPEIRKQLVDRFPTGFLYEDLIAATNNFRYKLGSGESSSVFKGKLNDGTSVAVKRVEPSEYGEWEFQRDISTVAMVKHDHLVHLRGYCSHMTETGKNIFLIVYDFYPFGSLDSWIIPKIQGGRYLDWKKRYTVALDVAKALVYLHHDCRPRILHLKIKLKNILIDDNFRAVLSDFGFPKLMGKDEYTPPESGLGHEISETCDIHSFGKVLLDLFFGGRDDFYTKYDFSQQQIFHAFMQKSLKGKKLRDLIDKRLIEDKEAINEKEASTLVHVVLCCLDEDPNKRPGDMQKVVGMLEARKLSGNSQAVFDIAKSAAVLVYRHISYRFCYKKYVNDLQSKVKDNLLRLENDVKGKVDLARDAGDVIHKVVEHWLEKVDEVRDEVGELHCQAGEIKSCFKGWLSARYRLGKDSKKKIVIVDELLTEGRSFSSVSNPAPVPPQLVEHFDAFASREPTKKEVIQALMDRNTHLIGVYGMGGVGKTTMMKEIYREVEAKLFHKVVLLTVSQNPDLRGIQTQIAKSMGLTIEEDAMKIRAQRLSKRLKQEKSILLILDDVQTTLELAEVGIIPCRDGQNTCKVLITSRNLDVCRSMKTTKNIEVQRLSERDSLELFLRNVGGVDCKALRKISADIASECEGLPFAILAFARALQHSDEAVWPDIIKQIRKSLFEGMSLFDDLQRKVQNDLVRLETDLKAKVDLARKNGDVIHKVVEQWLDNVAKVRNEMNELHHEAEKINSCFKGRHSACHRLCEESEKKVVVVDELLVEGRSFSIVSNPAPAF</sequence>
<dbReference type="Gene3D" id="1.10.510.10">
    <property type="entry name" value="Transferase(Phosphotransferase) domain 1"/>
    <property type="match status" value="1"/>
</dbReference>
<comment type="subcellular location">
    <subcellularLocation>
        <location evidence="1">Membrane</location>
        <topology evidence="1">Single-pass membrane protein</topology>
    </subcellularLocation>
</comment>
<evidence type="ECO:0000256" key="1">
    <source>
        <dbReference type="ARBA" id="ARBA00004167"/>
    </source>
</evidence>
<feature type="transmembrane region" description="Helical" evidence="8">
    <location>
        <begin position="6"/>
        <end position="26"/>
    </location>
</feature>
<keyword evidence="11" id="KW-1185">Reference proteome</keyword>
<dbReference type="Gene3D" id="1.10.8.430">
    <property type="entry name" value="Helical domain of apoptotic protease-activating factors"/>
    <property type="match status" value="1"/>
</dbReference>
<evidence type="ECO:0000313" key="10">
    <source>
        <dbReference type="EMBL" id="KAF6173130.1"/>
    </source>
</evidence>
<dbReference type="InterPro" id="IPR027417">
    <property type="entry name" value="P-loop_NTPase"/>
</dbReference>
<feature type="domain" description="Protein kinase" evidence="9">
    <location>
        <begin position="93"/>
        <end position="375"/>
    </location>
</feature>
<dbReference type="AlphaFoldDB" id="A0A7J7P1C5"/>
<feature type="binding site" evidence="7">
    <location>
        <position position="121"/>
    </location>
    <ligand>
        <name>ATP</name>
        <dbReference type="ChEBI" id="CHEBI:30616"/>
    </ligand>
</feature>
<dbReference type="GO" id="GO:0006952">
    <property type="term" value="P:defense response"/>
    <property type="evidence" value="ECO:0007669"/>
    <property type="project" value="UniProtKB-KW"/>
</dbReference>
<dbReference type="GO" id="GO:0005524">
    <property type="term" value="F:ATP binding"/>
    <property type="evidence" value="ECO:0007669"/>
    <property type="project" value="UniProtKB-UniRule"/>
</dbReference>
<keyword evidence="4" id="KW-0611">Plant defense</keyword>
<evidence type="ECO:0000256" key="8">
    <source>
        <dbReference type="SAM" id="Phobius"/>
    </source>
</evidence>
<gene>
    <name evidence="10" type="ORF">GIB67_020213</name>
</gene>
<evidence type="ECO:0000256" key="4">
    <source>
        <dbReference type="ARBA" id="ARBA00022821"/>
    </source>
</evidence>
<keyword evidence="6 8" id="KW-0472">Membrane</keyword>
<keyword evidence="3" id="KW-0732">Signal</keyword>
<keyword evidence="2 8" id="KW-0812">Transmembrane</keyword>
<dbReference type="GO" id="GO:0016020">
    <property type="term" value="C:membrane"/>
    <property type="evidence" value="ECO:0007669"/>
    <property type="project" value="UniProtKB-SubCell"/>
</dbReference>